<accession>L5KMC7</accession>
<protein>
    <submittedName>
        <fullName evidence="1">Uncharacterized protein</fullName>
    </submittedName>
</protein>
<sequence>METGGWLSGASAEMESCFHLEEENIRIPLRPNGWKTFSPDPKNPVSMALPRFQYSSYLSETDLIGPPFFEKTSVGSHRIVNF</sequence>
<evidence type="ECO:0000313" key="1">
    <source>
        <dbReference type="EMBL" id="ELK12447.1"/>
    </source>
</evidence>
<proteinExistence type="predicted"/>
<dbReference type="EMBL" id="KB030661">
    <property type="protein sequence ID" value="ELK12447.1"/>
    <property type="molecule type" value="Genomic_DNA"/>
</dbReference>
<evidence type="ECO:0000313" key="2">
    <source>
        <dbReference type="Proteomes" id="UP000010552"/>
    </source>
</evidence>
<keyword evidence="2" id="KW-1185">Reference proteome</keyword>
<name>L5KMC7_PTEAL</name>
<organism evidence="1 2">
    <name type="scientific">Pteropus alecto</name>
    <name type="common">Black flying fox</name>
    <dbReference type="NCBI Taxonomy" id="9402"/>
    <lineage>
        <taxon>Eukaryota</taxon>
        <taxon>Metazoa</taxon>
        <taxon>Chordata</taxon>
        <taxon>Craniata</taxon>
        <taxon>Vertebrata</taxon>
        <taxon>Euteleostomi</taxon>
        <taxon>Mammalia</taxon>
        <taxon>Eutheria</taxon>
        <taxon>Laurasiatheria</taxon>
        <taxon>Chiroptera</taxon>
        <taxon>Yinpterochiroptera</taxon>
        <taxon>Pteropodoidea</taxon>
        <taxon>Pteropodidae</taxon>
        <taxon>Pteropodinae</taxon>
        <taxon>Pteropus</taxon>
    </lineage>
</organism>
<dbReference type="AlphaFoldDB" id="L5KMC7"/>
<dbReference type="InParanoid" id="L5KMC7"/>
<reference evidence="2" key="1">
    <citation type="journal article" date="2013" name="Science">
        <title>Comparative analysis of bat genomes provides insight into the evolution of flight and immunity.</title>
        <authorList>
            <person name="Zhang G."/>
            <person name="Cowled C."/>
            <person name="Shi Z."/>
            <person name="Huang Z."/>
            <person name="Bishop-Lilly K.A."/>
            <person name="Fang X."/>
            <person name="Wynne J.W."/>
            <person name="Xiong Z."/>
            <person name="Baker M.L."/>
            <person name="Zhao W."/>
            <person name="Tachedjian M."/>
            <person name="Zhu Y."/>
            <person name="Zhou P."/>
            <person name="Jiang X."/>
            <person name="Ng J."/>
            <person name="Yang L."/>
            <person name="Wu L."/>
            <person name="Xiao J."/>
            <person name="Feng Y."/>
            <person name="Chen Y."/>
            <person name="Sun X."/>
            <person name="Zhang Y."/>
            <person name="Marsh G.A."/>
            <person name="Crameri G."/>
            <person name="Broder C.C."/>
            <person name="Frey K.G."/>
            <person name="Wang L.F."/>
            <person name="Wang J."/>
        </authorList>
    </citation>
    <scope>NUCLEOTIDE SEQUENCE [LARGE SCALE GENOMIC DNA]</scope>
</reference>
<dbReference type="Proteomes" id="UP000010552">
    <property type="component" value="Unassembled WGS sequence"/>
</dbReference>
<gene>
    <name evidence="1" type="ORF">PAL_GLEAN10014852</name>
</gene>